<proteinExistence type="predicted"/>
<sequence length="229" mass="25633">MPHIVIDSLFCTIYDILIISGIPITSKFTSSSSSSDESLALGLKIGIPIVSILVFICYWYCICRCCCACCRKETPGVVVTQSNIVQNQQPEPSAPQIILHQPISQQAPPMYDAQQTWAQPPLQGQPQWSQPPPQGQPQWSQPPQGPPQWAPHPMSQQQQYLPNSGYDNAGFKPATGNHPIIPGNTEQYLIAKRNFAKHFILISAEFFEKKKKWQTSKRKQKSSEIVFAI</sequence>
<keyword evidence="2" id="KW-0812">Transmembrane</keyword>
<reference evidence="3 5" key="1">
    <citation type="journal article" date="2019" name="Sci. Rep.">
        <title>Orb-weaving spider Araneus ventricosus genome elucidates the spidroin gene catalogue.</title>
        <authorList>
            <person name="Kono N."/>
            <person name="Nakamura H."/>
            <person name="Ohtoshi R."/>
            <person name="Moran D.A.P."/>
            <person name="Shinohara A."/>
            <person name="Yoshida Y."/>
            <person name="Fujiwara M."/>
            <person name="Mori M."/>
            <person name="Tomita M."/>
            <person name="Arakawa K."/>
        </authorList>
    </citation>
    <scope>NUCLEOTIDE SEQUENCE [LARGE SCALE GENOMIC DNA]</scope>
</reference>
<keyword evidence="2" id="KW-0472">Membrane</keyword>
<name>A0A4Y2RSG7_ARAVE</name>
<keyword evidence="2" id="KW-1133">Transmembrane helix</keyword>
<feature type="transmembrane region" description="Helical" evidence="2">
    <location>
        <begin position="38"/>
        <end position="60"/>
    </location>
</feature>
<protein>
    <submittedName>
        <fullName evidence="3">Uncharacterized protein</fullName>
    </submittedName>
</protein>
<feature type="compositionally biased region" description="Polar residues" evidence="1">
    <location>
        <begin position="154"/>
        <end position="166"/>
    </location>
</feature>
<organism evidence="3 5">
    <name type="scientific">Araneus ventricosus</name>
    <name type="common">Orbweaver spider</name>
    <name type="synonym">Epeira ventricosa</name>
    <dbReference type="NCBI Taxonomy" id="182803"/>
    <lineage>
        <taxon>Eukaryota</taxon>
        <taxon>Metazoa</taxon>
        <taxon>Ecdysozoa</taxon>
        <taxon>Arthropoda</taxon>
        <taxon>Chelicerata</taxon>
        <taxon>Arachnida</taxon>
        <taxon>Araneae</taxon>
        <taxon>Araneomorphae</taxon>
        <taxon>Entelegynae</taxon>
        <taxon>Araneoidea</taxon>
        <taxon>Araneidae</taxon>
        <taxon>Araneus</taxon>
    </lineage>
</organism>
<evidence type="ECO:0000256" key="1">
    <source>
        <dbReference type="SAM" id="MobiDB-lite"/>
    </source>
</evidence>
<evidence type="ECO:0000256" key="2">
    <source>
        <dbReference type="SAM" id="Phobius"/>
    </source>
</evidence>
<comment type="caution">
    <text evidence="3">The sequence shown here is derived from an EMBL/GenBank/DDBJ whole genome shotgun (WGS) entry which is preliminary data.</text>
</comment>
<dbReference type="EMBL" id="BGPR01018078">
    <property type="protein sequence ID" value="GBN78199.1"/>
    <property type="molecule type" value="Genomic_DNA"/>
</dbReference>
<accession>A0A4Y2RSG7</accession>
<evidence type="ECO:0000313" key="3">
    <source>
        <dbReference type="EMBL" id="GBN78199.1"/>
    </source>
</evidence>
<feature type="compositionally biased region" description="Low complexity" evidence="1">
    <location>
        <begin position="119"/>
        <end position="128"/>
    </location>
</feature>
<evidence type="ECO:0000313" key="5">
    <source>
        <dbReference type="Proteomes" id="UP000499080"/>
    </source>
</evidence>
<keyword evidence="5" id="KW-1185">Reference proteome</keyword>
<feature type="transmembrane region" description="Helical" evidence="2">
    <location>
        <begin position="6"/>
        <end position="26"/>
    </location>
</feature>
<dbReference type="AlphaFoldDB" id="A0A4Y2RSG7"/>
<dbReference type="Proteomes" id="UP000499080">
    <property type="component" value="Unassembled WGS sequence"/>
</dbReference>
<feature type="region of interest" description="Disordered" evidence="1">
    <location>
        <begin position="119"/>
        <end position="178"/>
    </location>
</feature>
<evidence type="ECO:0000313" key="4">
    <source>
        <dbReference type="EMBL" id="GBN78211.1"/>
    </source>
</evidence>
<dbReference type="EMBL" id="BGPR01018081">
    <property type="protein sequence ID" value="GBN78211.1"/>
    <property type="molecule type" value="Genomic_DNA"/>
</dbReference>
<gene>
    <name evidence="4" type="ORF">AVEN_220634_1</name>
    <name evidence="3" type="ORF">AVEN_272897_1</name>
</gene>